<gene>
    <name evidence="2" type="ORF">EI684_15635</name>
</gene>
<dbReference type="AlphaFoldDB" id="A0A426TVG4"/>
<dbReference type="EMBL" id="RSAS01000635">
    <property type="protein sequence ID" value="RRR69436.1"/>
    <property type="molecule type" value="Genomic_DNA"/>
</dbReference>
<evidence type="ECO:0000313" key="3">
    <source>
        <dbReference type="Proteomes" id="UP000280307"/>
    </source>
</evidence>
<comment type="caution">
    <text evidence="2">The sequence shown here is derived from an EMBL/GenBank/DDBJ whole genome shotgun (WGS) entry which is preliminary data.</text>
</comment>
<proteinExistence type="predicted"/>
<feature type="domain" description="Sulfatase-modifying factor enzyme-like" evidence="1">
    <location>
        <begin position="329"/>
        <end position="577"/>
    </location>
</feature>
<organism evidence="2 3">
    <name type="scientific">Candidatus Viridilinea halotolerans</name>
    <dbReference type="NCBI Taxonomy" id="2491704"/>
    <lineage>
        <taxon>Bacteria</taxon>
        <taxon>Bacillati</taxon>
        <taxon>Chloroflexota</taxon>
        <taxon>Chloroflexia</taxon>
        <taxon>Chloroflexales</taxon>
        <taxon>Chloroflexineae</taxon>
        <taxon>Oscillochloridaceae</taxon>
        <taxon>Candidatus Viridilinea</taxon>
    </lineage>
</organism>
<accession>A0A426TVG4</accession>
<sequence>MPPLHLPRTYYLQRAVACYEQAGEAWAAAAVLANFGSTAASAEAAVRYRALGDLAAAGEAYLAADQPEDALACFQAANLPARMLACLTRLGDMAAQGALLLALGQSEAAVPLLRQALAQHATPAVQARLHLQLAQALGSEEGAAHYRSALAQLEQLELSSASVDAWLALAAWGEATARQDRIQEGYAQALRQLATLEDWPRWRETMQRYQAAAQTLGNRRLVQILKAHLAAHNNPAAHKLPTDPATPLLTSGQWALARAVLAPRAQQGDHTALLLLAVMLEGAARGHPLPLVPPLSERLAAAALLGAVGDPRLLDPAQGDAPLGDYWCALEPGPFWYGAYLEADQQERTALRLHQSHLPYPVRIARYPLTNAEFAHFIAADGYHEARWWSAHGWAYRQHHGWRAPHFWQDAAWNQPNQPVVGVSWWEAMAYCTWLSAVGHTRGWLPNTTILRLPTSLEWERAARGTDQRRYPWGDEPAEPERANYHATGVGFTTPVGCFPAGAAPCGALDLAGNVMEWMATPVHDRYQLQPQNDVSAGERVLLSWSTFNDQATQLDCGARSRFNPHYRYHLRGLRMVWV</sequence>
<evidence type="ECO:0000313" key="2">
    <source>
        <dbReference type="EMBL" id="RRR69436.1"/>
    </source>
</evidence>
<protein>
    <recommendedName>
        <fullName evidence="1">Sulfatase-modifying factor enzyme-like domain-containing protein</fullName>
    </recommendedName>
</protein>
<dbReference type="InterPro" id="IPR051043">
    <property type="entry name" value="Sulfatase_Mod_Factor_Kinase"/>
</dbReference>
<dbReference type="SUPFAM" id="SSF56436">
    <property type="entry name" value="C-type lectin-like"/>
    <property type="match status" value="1"/>
</dbReference>
<evidence type="ECO:0000259" key="1">
    <source>
        <dbReference type="Pfam" id="PF03781"/>
    </source>
</evidence>
<reference evidence="2 3" key="1">
    <citation type="submission" date="2018-12" db="EMBL/GenBank/DDBJ databases">
        <title>Genome Sequence of Candidatus Viridilinea halotolerans isolated from saline sulfide-rich spring.</title>
        <authorList>
            <person name="Grouzdev D.S."/>
            <person name="Burganskaya E.I."/>
            <person name="Krutkina M.S."/>
            <person name="Sukhacheva M.V."/>
            <person name="Gorlenko V.M."/>
        </authorList>
    </citation>
    <scope>NUCLEOTIDE SEQUENCE [LARGE SCALE GENOMIC DNA]</scope>
    <source>
        <strain evidence="2">Chok-6</strain>
    </source>
</reference>
<dbReference type="Pfam" id="PF03781">
    <property type="entry name" value="FGE-sulfatase"/>
    <property type="match status" value="1"/>
</dbReference>
<dbReference type="GO" id="GO:0120147">
    <property type="term" value="F:formylglycine-generating oxidase activity"/>
    <property type="evidence" value="ECO:0007669"/>
    <property type="project" value="TreeGrafter"/>
</dbReference>
<dbReference type="Proteomes" id="UP000280307">
    <property type="component" value="Unassembled WGS sequence"/>
</dbReference>
<dbReference type="InterPro" id="IPR042095">
    <property type="entry name" value="SUMF_sf"/>
</dbReference>
<dbReference type="Gene3D" id="3.90.1580.10">
    <property type="entry name" value="paralog of FGE (formylglycine-generating enzyme)"/>
    <property type="match status" value="1"/>
</dbReference>
<name>A0A426TVG4_9CHLR</name>
<dbReference type="InterPro" id="IPR005532">
    <property type="entry name" value="SUMF_dom"/>
</dbReference>
<dbReference type="PANTHER" id="PTHR23150:SF19">
    <property type="entry name" value="FORMYLGLYCINE-GENERATING ENZYME"/>
    <property type="match status" value="1"/>
</dbReference>
<dbReference type="InterPro" id="IPR016187">
    <property type="entry name" value="CTDL_fold"/>
</dbReference>
<dbReference type="PANTHER" id="PTHR23150">
    <property type="entry name" value="SULFATASE MODIFYING FACTOR 1, 2"/>
    <property type="match status" value="1"/>
</dbReference>